<proteinExistence type="predicted"/>
<organism evidence="2">
    <name type="scientific">Paenibacillus sp. BIHB 4019</name>
    <dbReference type="NCBI Taxonomy" id="1870819"/>
    <lineage>
        <taxon>Bacteria</taxon>
        <taxon>Bacillati</taxon>
        <taxon>Bacillota</taxon>
        <taxon>Bacilli</taxon>
        <taxon>Bacillales</taxon>
        <taxon>Paenibacillaceae</taxon>
        <taxon>Paenibacillus</taxon>
    </lineage>
</organism>
<protein>
    <submittedName>
        <fullName evidence="2">Uncharacterized protein</fullName>
    </submittedName>
</protein>
<dbReference type="AlphaFoldDB" id="A0A1B2DKB9"/>
<dbReference type="EMBL" id="CP016808">
    <property type="protein sequence ID" value="ANY68177.1"/>
    <property type="molecule type" value="Genomic_DNA"/>
</dbReference>
<feature type="transmembrane region" description="Helical" evidence="1">
    <location>
        <begin position="14"/>
        <end position="32"/>
    </location>
</feature>
<accession>A0A1B2DKB9</accession>
<keyword evidence="1" id="KW-0812">Transmembrane</keyword>
<reference evidence="2" key="1">
    <citation type="submission" date="2016-08" db="EMBL/GenBank/DDBJ databases">
        <title>Complete Genome Seqeunce of Paenibacillus sp. BIHB 4019 from tea rhizoplane.</title>
        <authorList>
            <person name="Thakur R."/>
            <person name="Swarnkar M.K."/>
            <person name="Gulati A."/>
        </authorList>
    </citation>
    <scope>NUCLEOTIDE SEQUENCE [LARGE SCALE GENOMIC DNA]</scope>
    <source>
        <strain evidence="2">BIHB4019</strain>
    </source>
</reference>
<gene>
    <name evidence="2" type="ORF">BBD42_18125</name>
</gene>
<sequence length="337" mass="38773">MTIEVNNGVRSRNYRWNILVLIFALFIAGCSGNNKNTEERRESHAGAQVSPVVQGVPQEKDNLLEQYRQTVQNAKEPFEIVSFLNENMSKAGQERADTMIRELNAYYNNDLERTQDAFFENNVQEVLLQQQWPITASNAAEIQDAAVKQLVITKLMGGYKLIMVEGTIYPIIDFELQKVYKNYVSQQMNDYIFLRAVESNEVSAKDAGLIITWDKLANRAVLSENYIKTYPNSAERPEIEQLYLNSYLSMYIYGLNNTPVFDMETYRLLSEVKASYQKLVKEHPETVTAQIVSQFLDVLATTDEQVYKRINGKQMDIRAVKQFHERFQAKAEELLGA</sequence>
<name>A0A1B2DKB9_9BACL</name>
<keyword evidence="1" id="KW-0472">Membrane</keyword>
<evidence type="ECO:0000313" key="2">
    <source>
        <dbReference type="EMBL" id="ANY68177.1"/>
    </source>
</evidence>
<keyword evidence="1" id="KW-1133">Transmembrane helix</keyword>
<evidence type="ECO:0000256" key="1">
    <source>
        <dbReference type="SAM" id="Phobius"/>
    </source>
</evidence>